<dbReference type="NCBIfam" id="TIGR02467">
    <property type="entry name" value="CbiE"/>
    <property type="match status" value="1"/>
</dbReference>
<dbReference type="SUPFAM" id="SSF53790">
    <property type="entry name" value="Tetrapyrrole methylase"/>
    <property type="match status" value="1"/>
</dbReference>
<dbReference type="KEGG" id="ccai:NAS2_0995"/>
<accession>A0A4P2VCX1</accession>
<evidence type="ECO:0000256" key="4">
    <source>
        <dbReference type="ARBA" id="ARBA00022679"/>
    </source>
</evidence>
<dbReference type="InterPro" id="IPR014776">
    <property type="entry name" value="4pyrrole_Mease_sub2"/>
</dbReference>
<dbReference type="RefSeq" id="WP_174448622.1">
    <property type="nucleotide sequence ID" value="NZ_AP018732.1"/>
</dbReference>
<keyword evidence="5" id="KW-0949">S-adenosyl-L-methionine</keyword>
<dbReference type="PANTHER" id="PTHR43182">
    <property type="entry name" value="COBALT-PRECORRIN-6B C(15)-METHYLTRANSFERASE (DECARBOXYLATING)"/>
    <property type="match status" value="1"/>
</dbReference>
<dbReference type="AlphaFoldDB" id="A0A4P2VCX1"/>
<proteinExistence type="predicted"/>
<dbReference type="Gene3D" id="3.30.950.10">
    <property type="entry name" value="Methyltransferase, Cobalt-precorrin-4 Transmethylase, Domain 2"/>
    <property type="match status" value="1"/>
</dbReference>
<dbReference type="InterPro" id="IPR012818">
    <property type="entry name" value="CbiE"/>
</dbReference>
<dbReference type="GO" id="GO:0009236">
    <property type="term" value="P:cobalamin biosynthetic process"/>
    <property type="evidence" value="ECO:0007669"/>
    <property type="project" value="UniProtKB-UniPathway"/>
</dbReference>
<dbReference type="InterPro" id="IPR050714">
    <property type="entry name" value="Cobalamin_biosynth_MTase"/>
</dbReference>
<dbReference type="OrthoDB" id="42238at2157"/>
<dbReference type="Proteomes" id="UP000509448">
    <property type="component" value="Chromosome"/>
</dbReference>
<keyword evidence="2" id="KW-0169">Cobalamin biosynthesis</keyword>
<evidence type="ECO:0000313" key="7">
    <source>
        <dbReference type="EMBL" id="BBE42384.1"/>
    </source>
</evidence>
<organism evidence="7 8">
    <name type="scientific">Conexivisphaera calida</name>
    <dbReference type="NCBI Taxonomy" id="1874277"/>
    <lineage>
        <taxon>Archaea</taxon>
        <taxon>Nitrososphaerota</taxon>
        <taxon>Conexivisphaeria</taxon>
        <taxon>Conexivisphaerales</taxon>
        <taxon>Conexivisphaeraceae</taxon>
        <taxon>Conexivisphaera</taxon>
    </lineage>
</organism>
<reference evidence="7 8" key="1">
    <citation type="journal article" date="2019" name="ISME J.">
        <title>Isolation and characterization of a thermophilic sulfur- and iron-reducing thaumarchaeote from a terrestrial acidic hot spring.</title>
        <authorList>
            <person name="Kato S."/>
            <person name="Itoh T."/>
            <person name="Yuki M."/>
            <person name="Nagamori M."/>
            <person name="Ohnishi M."/>
            <person name="Uematsu K."/>
            <person name="Suzuki K."/>
            <person name="Takashina T."/>
            <person name="Ohkuma M."/>
        </authorList>
    </citation>
    <scope>NUCLEOTIDE SEQUENCE [LARGE SCALE GENOMIC DNA]</scope>
    <source>
        <strain evidence="7 8">NAS-02</strain>
    </source>
</reference>
<feature type="domain" description="Tetrapyrrole methylase" evidence="6">
    <location>
        <begin position="5"/>
        <end position="199"/>
    </location>
</feature>
<dbReference type="Pfam" id="PF00590">
    <property type="entry name" value="TP_methylase"/>
    <property type="match status" value="1"/>
</dbReference>
<keyword evidence="3 7" id="KW-0489">Methyltransferase</keyword>
<evidence type="ECO:0000256" key="2">
    <source>
        <dbReference type="ARBA" id="ARBA00022573"/>
    </source>
</evidence>
<dbReference type="InterPro" id="IPR000878">
    <property type="entry name" value="4pyrrol_Mease"/>
</dbReference>
<keyword evidence="8" id="KW-1185">Reference proteome</keyword>
<protein>
    <submittedName>
        <fullName evidence="7">Cobalt-precorrin-6y C5-methyltransferase</fullName>
    </submittedName>
</protein>
<dbReference type="InterPro" id="IPR035996">
    <property type="entry name" value="4pyrrol_Methylase_sf"/>
</dbReference>
<dbReference type="GeneID" id="55584808"/>
<dbReference type="Gene3D" id="3.40.1010.10">
    <property type="entry name" value="Cobalt-precorrin-4 Transmethylase, Domain 1"/>
    <property type="match status" value="1"/>
</dbReference>
<evidence type="ECO:0000313" key="8">
    <source>
        <dbReference type="Proteomes" id="UP000509448"/>
    </source>
</evidence>
<gene>
    <name evidence="7" type="ORF">NAS2_0995</name>
</gene>
<sequence>MGGTWIVGVGPGDPGYITAKATRLIEEADCVAGFKPALRVIEGLVDRRVLTMDYDNEKTVLEFIASEAKTGKKCVIVCYGDPNFSDKQFVEKIRSACGEVEVVPGISSVQVACARAEIPMEESIFIAFHKSGPIDREKEELLRAVKEGHRNIIVLPRPWDFMPQHIAKFLTDKDVSIDLEVTIYENLTLKDERVHIYRLGYLLNTGMNFSDLTIMIFKGRRSVNAGGVL</sequence>
<comment type="pathway">
    <text evidence="1">Cofactor biosynthesis; adenosylcobalamin biosynthesis.</text>
</comment>
<dbReference type="UniPathway" id="UPA00148"/>
<evidence type="ECO:0000256" key="1">
    <source>
        <dbReference type="ARBA" id="ARBA00004953"/>
    </source>
</evidence>
<evidence type="ECO:0000259" key="6">
    <source>
        <dbReference type="Pfam" id="PF00590"/>
    </source>
</evidence>
<dbReference type="InterPro" id="IPR014777">
    <property type="entry name" value="4pyrrole_Mease_sub1"/>
</dbReference>
<dbReference type="PANTHER" id="PTHR43182:SF1">
    <property type="entry name" value="COBALT-PRECORRIN-7 C(5)-METHYLTRANSFERASE"/>
    <property type="match status" value="1"/>
</dbReference>
<name>A0A4P2VCX1_9ARCH</name>
<dbReference type="GO" id="GO:0032259">
    <property type="term" value="P:methylation"/>
    <property type="evidence" value="ECO:0007669"/>
    <property type="project" value="UniProtKB-KW"/>
</dbReference>
<evidence type="ECO:0000256" key="3">
    <source>
        <dbReference type="ARBA" id="ARBA00022603"/>
    </source>
</evidence>
<dbReference type="CDD" id="cd11644">
    <property type="entry name" value="Precorrin-6Y-MT"/>
    <property type="match status" value="1"/>
</dbReference>
<keyword evidence="4 7" id="KW-0808">Transferase</keyword>
<dbReference type="GO" id="GO:0008276">
    <property type="term" value="F:protein methyltransferase activity"/>
    <property type="evidence" value="ECO:0007669"/>
    <property type="project" value="InterPro"/>
</dbReference>
<evidence type="ECO:0000256" key="5">
    <source>
        <dbReference type="ARBA" id="ARBA00022691"/>
    </source>
</evidence>
<dbReference type="EMBL" id="AP018732">
    <property type="protein sequence ID" value="BBE42384.1"/>
    <property type="molecule type" value="Genomic_DNA"/>
</dbReference>